<dbReference type="AlphaFoldDB" id="A0A1V6UN72"/>
<dbReference type="EMBL" id="MDDG01000006">
    <property type="protein sequence ID" value="OQE39851.1"/>
    <property type="molecule type" value="Genomic_DNA"/>
</dbReference>
<keyword evidence="2" id="KW-1185">Reference proteome</keyword>
<accession>A0A1V6UN72</accession>
<evidence type="ECO:0000313" key="1">
    <source>
        <dbReference type="EMBL" id="OQE39851.1"/>
    </source>
</evidence>
<name>A0A1V6UN72_9EURO</name>
<proteinExistence type="predicted"/>
<evidence type="ECO:0000313" key="2">
    <source>
        <dbReference type="Proteomes" id="UP000191500"/>
    </source>
</evidence>
<protein>
    <submittedName>
        <fullName evidence="1">Uncharacterized protein</fullName>
    </submittedName>
</protein>
<dbReference type="Proteomes" id="UP000191500">
    <property type="component" value="Unassembled WGS sequence"/>
</dbReference>
<reference evidence="2" key="1">
    <citation type="journal article" date="2017" name="Nat. Microbiol.">
        <title>Global analysis of biosynthetic gene clusters reveals vast potential of secondary metabolite production in Penicillium species.</title>
        <authorList>
            <person name="Nielsen J.C."/>
            <person name="Grijseels S."/>
            <person name="Prigent S."/>
            <person name="Ji B."/>
            <person name="Dainat J."/>
            <person name="Nielsen K.F."/>
            <person name="Frisvad J.C."/>
            <person name="Workman M."/>
            <person name="Nielsen J."/>
        </authorList>
    </citation>
    <scope>NUCLEOTIDE SEQUENCE [LARGE SCALE GENOMIC DNA]</scope>
    <source>
        <strain evidence="2">IBT 31321</strain>
    </source>
</reference>
<gene>
    <name evidence="1" type="ORF">PENCOP_c006G07956</name>
</gene>
<organism evidence="1 2">
    <name type="scientific">Penicillium coprophilum</name>
    <dbReference type="NCBI Taxonomy" id="36646"/>
    <lineage>
        <taxon>Eukaryota</taxon>
        <taxon>Fungi</taxon>
        <taxon>Dikarya</taxon>
        <taxon>Ascomycota</taxon>
        <taxon>Pezizomycotina</taxon>
        <taxon>Eurotiomycetes</taxon>
        <taxon>Eurotiomycetidae</taxon>
        <taxon>Eurotiales</taxon>
        <taxon>Aspergillaceae</taxon>
        <taxon>Penicillium</taxon>
    </lineage>
</organism>
<comment type="caution">
    <text evidence="1">The sequence shown here is derived from an EMBL/GenBank/DDBJ whole genome shotgun (WGS) entry which is preliminary data.</text>
</comment>
<sequence length="98" mass="10976">MIPLNNLAVLQFIGFGWFHMKKTLLILTYYTPTSNESKFCLGCWLHYLSYPAAFRVNTRDFLTIITVASSLASAEVSLGVHLLSVAALSCYPARLLYP</sequence>